<keyword evidence="4" id="KW-1185">Reference proteome</keyword>
<feature type="compositionally biased region" description="Acidic residues" evidence="2">
    <location>
        <begin position="405"/>
        <end position="415"/>
    </location>
</feature>
<feature type="compositionally biased region" description="Basic and acidic residues" evidence="2">
    <location>
        <begin position="378"/>
        <end position="387"/>
    </location>
</feature>
<name>A0ABX2EZE8_9PSEU</name>
<organism evidence="3 4">
    <name type="scientific">Kibdelosporangium persicum</name>
    <dbReference type="NCBI Taxonomy" id="2698649"/>
    <lineage>
        <taxon>Bacteria</taxon>
        <taxon>Bacillati</taxon>
        <taxon>Actinomycetota</taxon>
        <taxon>Actinomycetes</taxon>
        <taxon>Pseudonocardiales</taxon>
        <taxon>Pseudonocardiaceae</taxon>
        <taxon>Kibdelosporangium</taxon>
    </lineage>
</organism>
<evidence type="ECO:0000256" key="2">
    <source>
        <dbReference type="SAM" id="MobiDB-lite"/>
    </source>
</evidence>
<keyword evidence="1" id="KW-0175">Coiled coil</keyword>
<evidence type="ECO:0000313" key="4">
    <source>
        <dbReference type="Proteomes" id="UP000763557"/>
    </source>
</evidence>
<proteinExistence type="predicted"/>
<evidence type="ECO:0000313" key="3">
    <source>
        <dbReference type="EMBL" id="NRN64048.1"/>
    </source>
</evidence>
<dbReference type="Proteomes" id="UP000763557">
    <property type="component" value="Unassembled WGS sequence"/>
</dbReference>
<dbReference type="EMBL" id="JAAATY010000002">
    <property type="protein sequence ID" value="NRN64048.1"/>
    <property type="molecule type" value="Genomic_DNA"/>
</dbReference>
<sequence length="424" mass="48883">MSYPIVQQRPLDPSQKRGWLGLRGRARESGELPKPAAHQVLVYRVNGHYVVDNAERALNSEDVVEASHVSVVDMTRNAEVMVQLGIPSKDADQFTMQVTFVCTVSNPAVVVREGMTDAQAMLRAYLKSHNRIFELGLAHKLDDVNEVRRNVNAQVKAFATVKPPVMPGIDIEVRSVEVLTPAGLAEFERKRTQQQRQHRLVAEQQGFDQARELDQDEHTQLRSTKQQRHDLSREAERKDFDRYQRREDRLELNELSEAIRNDPQRVLLLAWEQGLLGPVEMAERMSAEARRVEDNAREDRAAELEHKRAMERAQLEQSTEDRRWRRDIEQQQLLWRREDESFRREDVRQQRQIKLEVIRELGKHGYLDMTNLDPNRLVDELTTKDDAPQVGPADETPALPSAADVDLEDDEDDEDTGVREEDAG</sequence>
<reference evidence="3 4" key="1">
    <citation type="submission" date="2020-01" db="EMBL/GenBank/DDBJ databases">
        <title>Kibdelosporangium persica a novel Actinomycetes from a hot desert in Iran.</title>
        <authorList>
            <person name="Safaei N."/>
            <person name="Zaburannyi N."/>
            <person name="Mueller R."/>
            <person name="Wink J."/>
        </authorList>
    </citation>
    <scope>NUCLEOTIDE SEQUENCE [LARGE SCALE GENOMIC DNA]</scope>
    <source>
        <strain evidence="3 4">4NS15</strain>
    </source>
</reference>
<feature type="region of interest" description="Disordered" evidence="2">
    <location>
        <begin position="207"/>
        <end position="240"/>
    </location>
</feature>
<comment type="caution">
    <text evidence="3">The sequence shown here is derived from an EMBL/GenBank/DDBJ whole genome shotgun (WGS) entry which is preliminary data.</text>
</comment>
<accession>A0ABX2EZE8</accession>
<gene>
    <name evidence="3" type="ORF">GC106_12530</name>
</gene>
<feature type="compositionally biased region" description="Basic and acidic residues" evidence="2">
    <location>
        <begin position="209"/>
        <end position="220"/>
    </location>
</feature>
<dbReference type="RefSeq" id="WP_173125418.1">
    <property type="nucleotide sequence ID" value="NZ_CBCSGW010000014.1"/>
</dbReference>
<evidence type="ECO:0008006" key="5">
    <source>
        <dbReference type="Google" id="ProtNLM"/>
    </source>
</evidence>
<feature type="compositionally biased region" description="Basic and acidic residues" evidence="2">
    <location>
        <begin position="227"/>
        <end position="240"/>
    </location>
</feature>
<feature type="region of interest" description="Disordered" evidence="2">
    <location>
        <begin position="378"/>
        <end position="424"/>
    </location>
</feature>
<evidence type="ECO:0000256" key="1">
    <source>
        <dbReference type="SAM" id="Coils"/>
    </source>
</evidence>
<protein>
    <recommendedName>
        <fullName evidence="5">Band 7 domain-containing protein</fullName>
    </recommendedName>
</protein>
<feature type="coiled-coil region" evidence="1">
    <location>
        <begin position="282"/>
        <end position="321"/>
    </location>
</feature>